<dbReference type="InterPro" id="IPR005312">
    <property type="entry name" value="DUF1759"/>
</dbReference>
<dbReference type="Pfam" id="PF03564">
    <property type="entry name" value="DUF1759"/>
    <property type="match status" value="1"/>
</dbReference>
<name>A0A1I8NK97_MUSDO</name>
<proteinExistence type="predicted"/>
<reference evidence="1" key="1">
    <citation type="submission" date="2020-05" db="UniProtKB">
        <authorList>
            <consortium name="EnsemblMetazoa"/>
        </authorList>
    </citation>
    <scope>IDENTIFICATION</scope>
    <source>
        <strain evidence="1">Aabys</strain>
    </source>
</reference>
<protein>
    <submittedName>
        <fullName evidence="1">Uncharacterized protein</fullName>
    </submittedName>
</protein>
<dbReference type="AlphaFoldDB" id="A0A1I8NK97"/>
<sequence length="114" mass="13129">MFSTAFEHSTTAYQYNNFENCLRLQKTLKGDARECVKSLLIHSDNVNTVMEQLKFKYGRPELLIRGQLNQVREIPSISENAVEKLVPFAIKVQNLAALLETANGHQHLSKWTFY</sequence>
<evidence type="ECO:0000313" key="1">
    <source>
        <dbReference type="EnsemblMetazoa" id="MDOA016504-PA"/>
    </source>
</evidence>
<organism evidence="1">
    <name type="scientific">Musca domestica</name>
    <name type="common">House fly</name>
    <dbReference type="NCBI Taxonomy" id="7370"/>
    <lineage>
        <taxon>Eukaryota</taxon>
        <taxon>Metazoa</taxon>
        <taxon>Ecdysozoa</taxon>
        <taxon>Arthropoda</taxon>
        <taxon>Hexapoda</taxon>
        <taxon>Insecta</taxon>
        <taxon>Pterygota</taxon>
        <taxon>Neoptera</taxon>
        <taxon>Endopterygota</taxon>
        <taxon>Diptera</taxon>
        <taxon>Brachycera</taxon>
        <taxon>Muscomorpha</taxon>
        <taxon>Muscoidea</taxon>
        <taxon>Muscidae</taxon>
        <taxon>Musca</taxon>
    </lineage>
</organism>
<dbReference type="VEuPathDB" id="VectorBase:MDOA016504"/>
<dbReference type="EnsemblMetazoa" id="MDOA016504-RA">
    <property type="protein sequence ID" value="MDOA016504-PA"/>
    <property type="gene ID" value="MDOA016504"/>
</dbReference>
<accession>A0A1I8NK97</accession>
<dbReference type="VEuPathDB" id="VectorBase:MDOMA2_020105"/>